<dbReference type="PANTHER" id="PTHR40033">
    <property type="entry name" value="NA(+)-MALATE SYMPORTER"/>
    <property type="match status" value="1"/>
</dbReference>
<feature type="transmembrane region" description="Helical" evidence="1">
    <location>
        <begin position="73"/>
        <end position="97"/>
    </location>
</feature>
<evidence type="ECO:0000256" key="1">
    <source>
        <dbReference type="SAM" id="Phobius"/>
    </source>
</evidence>
<feature type="transmembrane region" description="Helical" evidence="1">
    <location>
        <begin position="370"/>
        <end position="389"/>
    </location>
</feature>
<keyword evidence="1" id="KW-0472">Membrane</keyword>
<evidence type="ECO:0000313" key="2">
    <source>
        <dbReference type="EMBL" id="MDC9031840.1"/>
    </source>
</evidence>
<evidence type="ECO:0000313" key="3">
    <source>
        <dbReference type="Proteomes" id="UP001221763"/>
    </source>
</evidence>
<feature type="transmembrane region" description="Helical" evidence="1">
    <location>
        <begin position="395"/>
        <end position="415"/>
    </location>
</feature>
<keyword evidence="1" id="KW-0812">Transmembrane</keyword>
<protein>
    <submittedName>
        <fullName evidence="2">2-hydroxycarboxylate transporter family protein</fullName>
    </submittedName>
</protein>
<sequence>MKDNKNKKISVLGLPIHIIFGILFIFCITTYLAFKERKLTDFNPEIWHKMIFILLFSMLLSGVLKAIGNNTPILRNIGGGAILCLLVPSFIFSNAIIKSNEWAQFTKIFKDNKNFVNSASLMGFSEFFVAFLVTGSLLSINKNVLKNAIQKFLPLVLISLFISSLIVGTIGFFLKPIKDVGISGISPDRSFLNAICFIFIPISCGGITCGIIPLTKIMSQGSADLETKFSSIIMPSLIVGGIMSVIVSGLIKSFFRNSKYNSPTGQLEKEILSENKNTNIKKTESKEDDNISYDKIKTGFVIVFALYVLSSLLRYSTVILLQSVLKNASNLVPPIIVFLVLVIFLLKLSDLIPSYYVERVNQASKFVTTHFSDAILIIVGIGLNFNAFVNKCKDLPFIITCLCCVISTASAAAFIGNKIGYYPVQSSISAGLCANSIGGAGNLAILEASDSKQLMPFAQISTRIGGDIVVIVTSIIFPIFYHLV</sequence>
<feature type="transmembrane region" description="Helical" evidence="1">
    <location>
        <begin position="195"/>
        <end position="217"/>
    </location>
</feature>
<feature type="transmembrane region" description="Helical" evidence="1">
    <location>
        <begin position="300"/>
        <end position="325"/>
    </location>
</feature>
<feature type="transmembrane region" description="Helical" evidence="1">
    <location>
        <begin position="46"/>
        <end position="67"/>
    </location>
</feature>
<feature type="transmembrane region" description="Helical" evidence="1">
    <location>
        <begin position="331"/>
        <end position="349"/>
    </location>
</feature>
<dbReference type="Proteomes" id="UP001221763">
    <property type="component" value="Unassembled WGS sequence"/>
</dbReference>
<name>A0ABT5L818_9MOLU</name>
<reference evidence="2 3" key="1">
    <citation type="journal article" date="2023" name="Plant">
        <title>Draft Genome Sequence Resource of CBPPT1, a 'Candidatus Phytoplasma trifolii'-Related Strain Associated with Potato Purple Top Disease in the Columbia Basin, U.S.A.</title>
        <authorList>
            <person name="Wei W."/>
            <person name="Shao J."/>
            <person name="Bottner-Parker K.D."/>
            <person name="Zhao Y."/>
        </authorList>
    </citation>
    <scope>NUCLEOTIDE SEQUENCE [LARGE SCALE GENOMIC DNA]</scope>
    <source>
        <strain evidence="2 3">CBPPT1</strain>
    </source>
</reference>
<dbReference type="PANTHER" id="PTHR40033:SF1">
    <property type="entry name" value="CITRATE-SODIUM SYMPORTER"/>
    <property type="match status" value="1"/>
</dbReference>
<keyword evidence="3" id="KW-1185">Reference proteome</keyword>
<feature type="transmembrane region" description="Helical" evidence="1">
    <location>
        <begin position="464"/>
        <end position="483"/>
    </location>
</feature>
<gene>
    <name evidence="2" type="ORF">M8044_000059</name>
</gene>
<dbReference type="EMBL" id="JANHJP010000001">
    <property type="protein sequence ID" value="MDC9031840.1"/>
    <property type="molecule type" value="Genomic_DNA"/>
</dbReference>
<organism evidence="2 3">
    <name type="scientific">Columbia Basin potato purple top phytoplasma</name>
    <dbReference type="NCBI Taxonomy" id="307134"/>
    <lineage>
        <taxon>Bacteria</taxon>
        <taxon>Bacillati</taxon>
        <taxon>Mycoplasmatota</taxon>
        <taxon>Mollicutes</taxon>
        <taxon>Acholeplasmatales</taxon>
        <taxon>Acholeplasmataceae</taxon>
        <taxon>Candidatus Phytoplasma</taxon>
        <taxon>16SrVI (Clover proliferation group)</taxon>
    </lineage>
</organism>
<dbReference type="Pfam" id="PF03390">
    <property type="entry name" value="2HCT"/>
    <property type="match status" value="1"/>
</dbReference>
<keyword evidence="1" id="KW-1133">Transmembrane helix</keyword>
<comment type="caution">
    <text evidence="2">The sequence shown here is derived from an EMBL/GenBank/DDBJ whole genome shotgun (WGS) entry which is preliminary data.</text>
</comment>
<feature type="transmembrane region" description="Helical" evidence="1">
    <location>
        <begin position="152"/>
        <end position="174"/>
    </location>
</feature>
<feature type="transmembrane region" description="Helical" evidence="1">
    <location>
        <begin position="229"/>
        <end position="251"/>
    </location>
</feature>
<proteinExistence type="predicted"/>
<dbReference type="InterPro" id="IPR004679">
    <property type="entry name" value="2-OHcarboxylate_transport"/>
</dbReference>
<accession>A0ABT5L818</accession>
<feature type="transmembrane region" description="Helical" evidence="1">
    <location>
        <begin position="12"/>
        <end position="34"/>
    </location>
</feature>
<dbReference type="RefSeq" id="WP_273585076.1">
    <property type="nucleotide sequence ID" value="NZ_JANHJP010000001.1"/>
</dbReference>
<feature type="transmembrane region" description="Helical" evidence="1">
    <location>
        <begin position="118"/>
        <end position="140"/>
    </location>
</feature>